<dbReference type="RefSeq" id="WP_368643272.1">
    <property type="nucleotide sequence ID" value="NZ_CP158252.1"/>
</dbReference>
<dbReference type="AlphaFoldDB" id="A0AB39CHI1"/>
<dbReference type="EMBL" id="CP158252">
    <property type="protein sequence ID" value="XDJ41576.1"/>
    <property type="molecule type" value="Genomic_DNA"/>
</dbReference>
<dbReference type="Pfam" id="PF01527">
    <property type="entry name" value="HTH_Tnp_1"/>
    <property type="match status" value="1"/>
</dbReference>
<dbReference type="PANTHER" id="PTHR47515">
    <property type="entry name" value="LOW CALCIUM RESPONSE LOCUS PROTEIN T"/>
    <property type="match status" value="1"/>
</dbReference>
<dbReference type="GO" id="GO:0006313">
    <property type="term" value="P:DNA transposition"/>
    <property type="evidence" value="ECO:0007669"/>
    <property type="project" value="InterPro"/>
</dbReference>
<dbReference type="GO" id="GO:0004803">
    <property type="term" value="F:transposase activity"/>
    <property type="evidence" value="ECO:0007669"/>
    <property type="project" value="InterPro"/>
</dbReference>
<dbReference type="NCBIfam" id="NF033516">
    <property type="entry name" value="transpos_IS3"/>
    <property type="match status" value="1"/>
</dbReference>
<dbReference type="PROSITE" id="PS50994">
    <property type="entry name" value="INTEGRASE"/>
    <property type="match status" value="1"/>
</dbReference>
<feature type="coiled-coil region" evidence="1">
    <location>
        <begin position="49"/>
        <end position="76"/>
    </location>
</feature>
<sequence>MKKSRFTASQIVAVLKEGEAGIPVVELCRKHGISSATYYQWKSKYSGVQVSELQRLRELEAENAKLKRMYADLALENSAIKDVLNRKFLTPSARREVVEQLVQSKLSITRACQIAGLSRAAYYKRPTPAEQRDAEVIDALNAIVTRHGRWGFWKCFTRLRLDGHCWNKKRVHRVYCEMGLNLPRRCKKRLTDRPRQPLDHFLEPNRCWALDFMHDALYCGRRFRTLNVIDEANRECLAIEVGTSIPSARLIRVLNRLINCYGAPEAIRLDNGPEMVSLAFTEWAAARGIAVRYIQPGKPNQNAFIERFNKTYRTEVLDAHLFANLQQVQAITEQWLIDYNEYRPHESLGDIPPVQFMPRLTLAPQLYQPLST</sequence>
<gene>
    <name evidence="3" type="ORF">ABRY99_11635</name>
</gene>
<organism evidence="3">
    <name type="scientific">Castellaniella ginsengisoli</name>
    <dbReference type="NCBI Taxonomy" id="546114"/>
    <lineage>
        <taxon>Bacteria</taxon>
        <taxon>Pseudomonadati</taxon>
        <taxon>Pseudomonadota</taxon>
        <taxon>Betaproteobacteria</taxon>
        <taxon>Burkholderiales</taxon>
        <taxon>Alcaligenaceae</taxon>
        <taxon>Castellaniella</taxon>
    </lineage>
</organism>
<dbReference type="InterPro" id="IPR025948">
    <property type="entry name" value="HTH-like_dom"/>
</dbReference>
<dbReference type="SUPFAM" id="SSF46689">
    <property type="entry name" value="Homeodomain-like"/>
    <property type="match status" value="1"/>
</dbReference>
<protein>
    <submittedName>
        <fullName evidence="3">IS3 family transposase</fullName>
    </submittedName>
</protein>
<dbReference type="InterPro" id="IPR002514">
    <property type="entry name" value="Transposase_8"/>
</dbReference>
<dbReference type="Gene3D" id="3.30.420.10">
    <property type="entry name" value="Ribonuclease H-like superfamily/Ribonuclease H"/>
    <property type="match status" value="1"/>
</dbReference>
<dbReference type="Pfam" id="PF13683">
    <property type="entry name" value="rve_3"/>
    <property type="match status" value="1"/>
</dbReference>
<dbReference type="PANTHER" id="PTHR47515:SF2">
    <property type="entry name" value="INTEGRASE CORE DOMAIN PROTEIN"/>
    <property type="match status" value="1"/>
</dbReference>
<dbReference type="InterPro" id="IPR048020">
    <property type="entry name" value="Transpos_IS3"/>
</dbReference>
<dbReference type="InterPro" id="IPR036397">
    <property type="entry name" value="RNaseH_sf"/>
</dbReference>
<dbReference type="InterPro" id="IPR001584">
    <property type="entry name" value="Integrase_cat-core"/>
</dbReference>
<dbReference type="GO" id="GO:0003677">
    <property type="term" value="F:DNA binding"/>
    <property type="evidence" value="ECO:0007669"/>
    <property type="project" value="InterPro"/>
</dbReference>
<dbReference type="InterPro" id="IPR012337">
    <property type="entry name" value="RNaseH-like_sf"/>
</dbReference>
<feature type="domain" description="Integrase catalytic" evidence="2">
    <location>
        <begin position="193"/>
        <end position="360"/>
    </location>
</feature>
<proteinExistence type="predicted"/>
<dbReference type="GO" id="GO:0015074">
    <property type="term" value="P:DNA integration"/>
    <property type="evidence" value="ECO:0007669"/>
    <property type="project" value="InterPro"/>
</dbReference>
<keyword evidence="1" id="KW-0175">Coiled coil</keyword>
<evidence type="ECO:0000256" key="1">
    <source>
        <dbReference type="SAM" id="Coils"/>
    </source>
</evidence>
<dbReference type="SUPFAM" id="SSF53098">
    <property type="entry name" value="Ribonuclease H-like"/>
    <property type="match status" value="1"/>
</dbReference>
<reference evidence="3" key="1">
    <citation type="submission" date="2024-05" db="EMBL/GenBank/DDBJ databases">
        <authorList>
            <person name="Luo Y.-C."/>
            <person name="Nicholds J."/>
            <person name="Mortimer T."/>
            <person name="Maboni G."/>
        </authorList>
    </citation>
    <scope>NUCLEOTIDE SEQUENCE</scope>
    <source>
        <strain evidence="3">153920</strain>
    </source>
</reference>
<evidence type="ECO:0000259" key="2">
    <source>
        <dbReference type="PROSITE" id="PS50994"/>
    </source>
</evidence>
<dbReference type="Pfam" id="PF13276">
    <property type="entry name" value="HTH_21"/>
    <property type="match status" value="1"/>
</dbReference>
<dbReference type="InterPro" id="IPR009057">
    <property type="entry name" value="Homeodomain-like_sf"/>
</dbReference>
<accession>A0AB39CHI1</accession>
<evidence type="ECO:0000313" key="3">
    <source>
        <dbReference type="EMBL" id="XDJ41576.1"/>
    </source>
</evidence>
<name>A0AB39CHI1_9BURK</name>